<evidence type="ECO:0000256" key="1">
    <source>
        <dbReference type="ARBA" id="ARBA00004651"/>
    </source>
</evidence>
<dbReference type="HOGENOM" id="CLU_009433_1_0_0"/>
<dbReference type="InterPro" id="IPR050250">
    <property type="entry name" value="Macrolide_Exporter_MacB"/>
</dbReference>
<dbReference type="eggNOG" id="COG0577">
    <property type="taxonomic scope" value="Bacteria"/>
</dbReference>
<feature type="domain" description="ABC3 transporter permease C-terminal" evidence="8">
    <location>
        <begin position="701"/>
        <end position="814"/>
    </location>
</feature>
<dbReference type="PANTHER" id="PTHR30572:SF4">
    <property type="entry name" value="ABC TRANSPORTER PERMEASE YTRF"/>
    <property type="match status" value="1"/>
</dbReference>
<evidence type="ECO:0000313" key="11">
    <source>
        <dbReference type="Proteomes" id="UP000007013"/>
    </source>
</evidence>
<dbReference type="Pfam" id="PF12704">
    <property type="entry name" value="MacB_PCD"/>
    <property type="match status" value="2"/>
</dbReference>
<dbReference type="AlphaFoldDB" id="B1ZYP2"/>
<feature type="transmembrane region" description="Helical" evidence="7">
    <location>
        <begin position="785"/>
        <end position="804"/>
    </location>
</feature>
<dbReference type="GO" id="GO:0022857">
    <property type="term" value="F:transmembrane transporter activity"/>
    <property type="evidence" value="ECO:0007669"/>
    <property type="project" value="TreeGrafter"/>
</dbReference>
<feature type="domain" description="ABC3 transporter permease C-terminal" evidence="8">
    <location>
        <begin position="295"/>
        <end position="412"/>
    </location>
</feature>
<feature type="transmembrane region" description="Helical" evidence="7">
    <location>
        <begin position="383"/>
        <end position="403"/>
    </location>
</feature>
<comment type="subcellular location">
    <subcellularLocation>
        <location evidence="1">Cell membrane</location>
        <topology evidence="1">Multi-pass membrane protein</topology>
    </subcellularLocation>
</comment>
<feature type="transmembrane region" description="Helical" evidence="7">
    <location>
        <begin position="437"/>
        <end position="460"/>
    </location>
</feature>
<keyword evidence="3 7" id="KW-0812">Transmembrane</keyword>
<dbReference type="NCBIfam" id="TIGR03434">
    <property type="entry name" value="ADOP"/>
    <property type="match status" value="1"/>
</dbReference>
<organism evidence="10 11">
    <name type="scientific">Opitutus terrae (strain DSM 11246 / JCM 15787 / PB90-1)</name>
    <dbReference type="NCBI Taxonomy" id="452637"/>
    <lineage>
        <taxon>Bacteria</taxon>
        <taxon>Pseudomonadati</taxon>
        <taxon>Verrucomicrobiota</taxon>
        <taxon>Opitutia</taxon>
        <taxon>Opitutales</taxon>
        <taxon>Opitutaceae</taxon>
        <taxon>Opitutus</taxon>
    </lineage>
</organism>
<dbReference type="Pfam" id="PF02687">
    <property type="entry name" value="FtsX"/>
    <property type="match status" value="2"/>
</dbReference>
<feature type="transmembrane region" description="Helical" evidence="7">
    <location>
        <begin position="289"/>
        <end position="312"/>
    </location>
</feature>
<feature type="transmembrane region" description="Helical" evidence="7">
    <location>
        <begin position="753"/>
        <end position="773"/>
    </location>
</feature>
<dbReference type="GO" id="GO:0005886">
    <property type="term" value="C:plasma membrane"/>
    <property type="evidence" value="ECO:0007669"/>
    <property type="project" value="UniProtKB-SubCell"/>
</dbReference>
<evidence type="ECO:0000256" key="2">
    <source>
        <dbReference type="ARBA" id="ARBA00022475"/>
    </source>
</evidence>
<keyword evidence="11" id="KW-1185">Reference proteome</keyword>
<feature type="domain" description="MacB-like periplasmic core" evidence="9">
    <location>
        <begin position="490"/>
        <end position="658"/>
    </location>
</feature>
<evidence type="ECO:0000256" key="7">
    <source>
        <dbReference type="SAM" id="Phobius"/>
    </source>
</evidence>
<sequence>MPPAIADPTHSIPRLIMLDLRYAFRALLKSPGFTFVAVLTIAVGIGANTALFSIFNQLVLNPVTLPQPSSLVAIWSVNNSLNFNAPAVAWPRYREIAANVRSFAQVGNSAFSNFTLTGNGDPEQLNGLRVTASFFPTLGVQPLLGRNFTPEEDAPNGPAVCLLSHEFWQTRFGGRESVVGETIQLDGRSWQVIGVMPPRLSNPFSATQLFAPRVFENPGLTPDQVERGASFMQPIARLKPGVSLEQANAELTALSKSYAERYSTYLDAQNLSEARFYTDTLVGNLRPTFYTLLGAVGFVLLIACANVASLFLGRLSARHKEIAVRQSLGATRRTIVRQFVLESIVFSFFAGALGILFSLWALSAVQSTIASQLPPNTTLTLDWPAVAFTFGITLVSALLVGLAPALQASRQDLAETLKDTARGAPGGTRGGRFRASLVVVEVALSVTLLVGSTLLLMSFLRLQRTPPGFDAHGVATAFVGIPAGRYKTNAEQAQFFQQVIERLQTVPQVKAAAAAIGVPLGGVNPVSPYSVGGRPILPLSQRPLAGLCIVSDDYFQVLQIPLREGRRFNPQDREGAPGVGIINESFARRLFPGENPLGKVLLRGRDANVQIEIVGIVGDVKANGLNAPAPDQIFLPMRQLGRPGMSVMARVEGDADALQPILRTAVASVDKDQPISFFQTMSTAVQQSLGVQRIVASLTSLFAAIALVLSAIGLYSVLAYTVAQRTGEIGIRMALGARPGQVVRLILQGGLKLVGLGLAVGLAAAAATARLIQSLLFAVEPFDPLIYLGVAGLFAVISMIACILPSIRAARIDPLIALRTD</sequence>
<feature type="transmembrane region" description="Helical" evidence="7">
    <location>
        <begin position="701"/>
        <end position="723"/>
    </location>
</feature>
<evidence type="ECO:0000256" key="5">
    <source>
        <dbReference type="ARBA" id="ARBA00023136"/>
    </source>
</evidence>
<reference evidence="10 11" key="1">
    <citation type="journal article" date="2011" name="J. Bacteriol.">
        <title>Genome sequence of the verrucomicrobium Opitutus terrae PB90-1, an abundant inhabitant of rice paddy soil ecosystems.</title>
        <authorList>
            <person name="van Passel M.W."/>
            <person name="Kant R."/>
            <person name="Palva A."/>
            <person name="Copeland A."/>
            <person name="Lucas S."/>
            <person name="Lapidus A."/>
            <person name="Glavina del Rio T."/>
            <person name="Pitluck S."/>
            <person name="Goltsman E."/>
            <person name="Clum A."/>
            <person name="Sun H."/>
            <person name="Schmutz J."/>
            <person name="Larimer F.W."/>
            <person name="Land M.L."/>
            <person name="Hauser L."/>
            <person name="Kyrpides N."/>
            <person name="Mikhailova N."/>
            <person name="Richardson P.P."/>
            <person name="Janssen P.H."/>
            <person name="de Vos W.M."/>
            <person name="Smidt H."/>
        </authorList>
    </citation>
    <scope>NUCLEOTIDE SEQUENCE [LARGE SCALE GENOMIC DNA]</scope>
    <source>
        <strain evidence="11">DSM 11246 / JCM 15787 / PB90-1</strain>
    </source>
</reference>
<dbReference type="PANTHER" id="PTHR30572">
    <property type="entry name" value="MEMBRANE COMPONENT OF TRANSPORTER-RELATED"/>
    <property type="match status" value="1"/>
</dbReference>
<evidence type="ECO:0000256" key="6">
    <source>
        <dbReference type="ARBA" id="ARBA00038076"/>
    </source>
</evidence>
<keyword evidence="2" id="KW-1003">Cell membrane</keyword>
<dbReference type="Proteomes" id="UP000007013">
    <property type="component" value="Chromosome"/>
</dbReference>
<dbReference type="EMBL" id="CP001032">
    <property type="protein sequence ID" value="ACB75278.1"/>
    <property type="molecule type" value="Genomic_DNA"/>
</dbReference>
<evidence type="ECO:0000256" key="3">
    <source>
        <dbReference type="ARBA" id="ARBA00022692"/>
    </source>
</evidence>
<feature type="domain" description="MacB-like periplasmic core" evidence="9">
    <location>
        <begin position="34"/>
        <end position="254"/>
    </location>
</feature>
<gene>
    <name evidence="10" type="ordered locus">Oter_1995</name>
</gene>
<feature type="transmembrane region" description="Helical" evidence="7">
    <location>
        <begin position="33"/>
        <end position="55"/>
    </location>
</feature>
<evidence type="ECO:0000259" key="9">
    <source>
        <dbReference type="Pfam" id="PF12704"/>
    </source>
</evidence>
<dbReference type="InterPro" id="IPR017800">
    <property type="entry name" value="ADOP"/>
</dbReference>
<protein>
    <submittedName>
        <fullName evidence="10">Permease</fullName>
    </submittedName>
</protein>
<evidence type="ECO:0000313" key="10">
    <source>
        <dbReference type="EMBL" id="ACB75278.1"/>
    </source>
</evidence>
<name>B1ZYP2_OPITP</name>
<keyword evidence="5 7" id="KW-0472">Membrane</keyword>
<dbReference type="OrthoDB" id="176863at2"/>
<evidence type="ECO:0000256" key="4">
    <source>
        <dbReference type="ARBA" id="ARBA00022989"/>
    </source>
</evidence>
<comment type="similarity">
    <text evidence="6">Belongs to the ABC-4 integral membrane protein family.</text>
</comment>
<dbReference type="KEGG" id="ote:Oter_1995"/>
<feature type="transmembrane region" description="Helical" evidence="7">
    <location>
        <begin position="339"/>
        <end position="363"/>
    </location>
</feature>
<keyword evidence="4 7" id="KW-1133">Transmembrane helix</keyword>
<dbReference type="InterPro" id="IPR025857">
    <property type="entry name" value="MacB_PCD"/>
</dbReference>
<accession>B1ZYP2</accession>
<proteinExistence type="inferred from homology"/>
<dbReference type="InterPro" id="IPR003838">
    <property type="entry name" value="ABC3_permease_C"/>
</dbReference>
<evidence type="ECO:0000259" key="8">
    <source>
        <dbReference type="Pfam" id="PF02687"/>
    </source>
</evidence>
<dbReference type="STRING" id="452637.Oter_1995"/>